<organism evidence="8 9">
    <name type="scientific">Steinernema glaseri</name>
    <dbReference type="NCBI Taxonomy" id="37863"/>
    <lineage>
        <taxon>Eukaryota</taxon>
        <taxon>Metazoa</taxon>
        <taxon>Ecdysozoa</taxon>
        <taxon>Nematoda</taxon>
        <taxon>Chromadorea</taxon>
        <taxon>Rhabditida</taxon>
        <taxon>Tylenchina</taxon>
        <taxon>Panagrolaimomorpha</taxon>
        <taxon>Strongyloidoidea</taxon>
        <taxon>Steinernematidae</taxon>
        <taxon>Steinernema</taxon>
    </lineage>
</organism>
<feature type="domain" description="FAD-binding" evidence="7">
    <location>
        <begin position="6"/>
        <end position="313"/>
    </location>
</feature>
<keyword evidence="5" id="KW-0560">Oxidoreductase</keyword>
<dbReference type="AlphaFoldDB" id="A0A1I8ALZ9"/>
<dbReference type="GO" id="GO:0071949">
    <property type="term" value="F:FAD binding"/>
    <property type="evidence" value="ECO:0007669"/>
    <property type="project" value="InterPro"/>
</dbReference>
<dbReference type="GO" id="GO:0016705">
    <property type="term" value="F:oxidoreductase activity, acting on paired donors, with incorporation or reduction of molecular oxygen"/>
    <property type="evidence" value="ECO:0007669"/>
    <property type="project" value="InterPro"/>
</dbReference>
<evidence type="ECO:0000256" key="3">
    <source>
        <dbReference type="ARBA" id="ARBA00022630"/>
    </source>
</evidence>
<dbReference type="Pfam" id="PF01494">
    <property type="entry name" value="FAD_binding_3"/>
    <property type="match status" value="1"/>
</dbReference>
<dbReference type="WBParaSite" id="L893_g7160.t1">
    <property type="protein sequence ID" value="L893_g7160.t1"/>
    <property type="gene ID" value="L893_g7160"/>
</dbReference>
<comment type="similarity">
    <text evidence="2">Belongs to the UbiH/COQ6 family.</text>
</comment>
<dbReference type="Gene3D" id="3.50.50.60">
    <property type="entry name" value="FAD/NAD(P)-binding domain"/>
    <property type="match status" value="2"/>
</dbReference>
<evidence type="ECO:0000256" key="4">
    <source>
        <dbReference type="ARBA" id="ARBA00022827"/>
    </source>
</evidence>
<dbReference type="InterPro" id="IPR010971">
    <property type="entry name" value="UbiH/COQ6"/>
</dbReference>
<dbReference type="PANTHER" id="PTHR43876:SF7">
    <property type="entry name" value="UBIQUINONE BIOSYNTHESIS MONOOXYGENASE COQ6, MITOCHONDRIAL"/>
    <property type="match status" value="1"/>
</dbReference>
<evidence type="ECO:0000256" key="5">
    <source>
        <dbReference type="ARBA" id="ARBA00023002"/>
    </source>
</evidence>
<evidence type="ECO:0000256" key="6">
    <source>
        <dbReference type="ARBA" id="ARBA00023033"/>
    </source>
</evidence>
<protein>
    <submittedName>
        <fullName evidence="9">FAD_binding_3 domain-containing protein</fullName>
    </submittedName>
</protein>
<keyword evidence="3" id="KW-0285">Flavoprotein</keyword>
<keyword evidence="6" id="KW-0503">Monooxygenase</keyword>
<dbReference type="InterPro" id="IPR002938">
    <property type="entry name" value="FAD-bd"/>
</dbReference>
<evidence type="ECO:0000313" key="9">
    <source>
        <dbReference type="WBParaSite" id="L893_g7160.t1"/>
    </source>
</evidence>
<dbReference type="Proteomes" id="UP000095287">
    <property type="component" value="Unplaced"/>
</dbReference>
<evidence type="ECO:0000256" key="1">
    <source>
        <dbReference type="ARBA" id="ARBA00001974"/>
    </source>
</evidence>
<evidence type="ECO:0000259" key="7">
    <source>
        <dbReference type="Pfam" id="PF01494"/>
    </source>
</evidence>
<sequence>MNATDYDIAICGAGPVGASLALMLAAQHPSPSRIAVLGKNFNLASTEHAQGDPRTLALNHGSRRLILNQLKAWPERASLMRTVHVSQKGRLGRCLIQADELGVPDLGAVVHYDDLLWALHARLRDSGVTLLPAQQARTHSAPKQILVDHDAGQATALIAVQCDGVRPSGVRRDYGQHALLTTVRASQPQTGWAYERFTEHGPFAALPHPDAPDLYAIVWCNSPERSQSLSELPVEAFQAAMLQAFGERLGHLELVSKRHIFPLAFHAGPSRLSERLLAVGNAAQTLHPVAGQGLNLGLRDVAQLSQCLAAWQADCSQNPDPFLARYARLRRPDRWLTAAITDTLPRLFATKNPLIQHACGLGLLAMDTLPFARQPFARQLLQGMRA</sequence>
<dbReference type="NCBIfam" id="TIGR01988">
    <property type="entry name" value="Ubi-OHases"/>
    <property type="match status" value="1"/>
</dbReference>
<dbReference type="InterPro" id="IPR051205">
    <property type="entry name" value="UbiH/COQ6_monooxygenase"/>
</dbReference>
<reference evidence="9" key="1">
    <citation type="submission" date="2016-11" db="UniProtKB">
        <authorList>
            <consortium name="WormBaseParasite"/>
        </authorList>
    </citation>
    <scope>IDENTIFICATION</scope>
</reference>
<dbReference type="InterPro" id="IPR036188">
    <property type="entry name" value="FAD/NAD-bd_sf"/>
</dbReference>
<dbReference type="SUPFAM" id="SSF51905">
    <property type="entry name" value="FAD/NAD(P)-binding domain"/>
    <property type="match status" value="1"/>
</dbReference>
<keyword evidence="4" id="KW-0274">FAD</keyword>
<evidence type="ECO:0000256" key="2">
    <source>
        <dbReference type="ARBA" id="ARBA00005349"/>
    </source>
</evidence>
<dbReference type="InterPro" id="IPR018168">
    <property type="entry name" value="Ubi_Hdrlase_CS"/>
</dbReference>
<comment type="cofactor">
    <cofactor evidence="1">
        <name>FAD</name>
        <dbReference type="ChEBI" id="CHEBI:57692"/>
    </cofactor>
</comment>
<dbReference type="PANTHER" id="PTHR43876">
    <property type="entry name" value="UBIQUINONE BIOSYNTHESIS MONOOXYGENASE COQ6, MITOCHONDRIAL"/>
    <property type="match status" value="1"/>
</dbReference>
<dbReference type="PRINTS" id="PR00420">
    <property type="entry name" value="RNGMNOXGNASE"/>
</dbReference>
<accession>A0A1I8ALZ9</accession>
<dbReference type="PROSITE" id="PS01304">
    <property type="entry name" value="UBIH"/>
    <property type="match status" value="1"/>
</dbReference>
<dbReference type="GO" id="GO:0006744">
    <property type="term" value="P:ubiquinone biosynthetic process"/>
    <property type="evidence" value="ECO:0007669"/>
    <property type="project" value="InterPro"/>
</dbReference>
<name>A0A1I8ALZ9_9BILA</name>
<evidence type="ECO:0000313" key="8">
    <source>
        <dbReference type="Proteomes" id="UP000095287"/>
    </source>
</evidence>
<proteinExistence type="inferred from homology"/>
<keyword evidence="8" id="KW-1185">Reference proteome</keyword>
<dbReference type="GO" id="GO:0004497">
    <property type="term" value="F:monooxygenase activity"/>
    <property type="evidence" value="ECO:0007669"/>
    <property type="project" value="UniProtKB-KW"/>
</dbReference>